<protein>
    <submittedName>
        <fullName evidence="2">Uncharacterized protein</fullName>
    </submittedName>
</protein>
<name>A0ABN3Q0E8_9ACTN</name>
<organism evidence="2 3">
    <name type="scientific">Actinomadura fulvescens</name>
    <dbReference type="NCBI Taxonomy" id="46160"/>
    <lineage>
        <taxon>Bacteria</taxon>
        <taxon>Bacillati</taxon>
        <taxon>Actinomycetota</taxon>
        <taxon>Actinomycetes</taxon>
        <taxon>Streptosporangiales</taxon>
        <taxon>Thermomonosporaceae</taxon>
        <taxon>Actinomadura</taxon>
    </lineage>
</organism>
<keyword evidence="3" id="KW-1185">Reference proteome</keyword>
<accession>A0ABN3Q0E8</accession>
<dbReference type="Proteomes" id="UP001501509">
    <property type="component" value="Unassembled WGS sequence"/>
</dbReference>
<sequence>MTLSGPALAQRPESRVSPRPVPPELIRLVAQVQLVEWPLWTESAARTRREILELCRLQAARGLTLLSWLAQDGLDGVTPPAIGPAPALPERTTPPPSGFMGRSGGGAVVWEGDLGWLLDSRRLCGGRRERMYAAADRLPIEVRELVVANWTWALGTPHGGQATAAYLAGGAYPDDGYSAARATVALLRLWERRPGYRPAMAAAWAATRTPADWCKAAELRAAYGAAVPIFSYPRVPLPPRTVVRPWIARLLGVQKDQQG</sequence>
<evidence type="ECO:0000256" key="1">
    <source>
        <dbReference type="SAM" id="MobiDB-lite"/>
    </source>
</evidence>
<proteinExistence type="predicted"/>
<feature type="region of interest" description="Disordered" evidence="1">
    <location>
        <begin position="1"/>
        <end position="20"/>
    </location>
</feature>
<gene>
    <name evidence="2" type="ORF">GCM10010411_47110</name>
</gene>
<dbReference type="EMBL" id="BAAATD010000006">
    <property type="protein sequence ID" value="GAA2607469.1"/>
    <property type="molecule type" value="Genomic_DNA"/>
</dbReference>
<comment type="caution">
    <text evidence="2">The sequence shown here is derived from an EMBL/GenBank/DDBJ whole genome shotgun (WGS) entry which is preliminary data.</text>
</comment>
<evidence type="ECO:0000313" key="2">
    <source>
        <dbReference type="EMBL" id="GAA2607469.1"/>
    </source>
</evidence>
<reference evidence="2 3" key="1">
    <citation type="journal article" date="2019" name="Int. J. Syst. Evol. Microbiol.">
        <title>The Global Catalogue of Microorganisms (GCM) 10K type strain sequencing project: providing services to taxonomists for standard genome sequencing and annotation.</title>
        <authorList>
            <consortium name="The Broad Institute Genomics Platform"/>
            <consortium name="The Broad Institute Genome Sequencing Center for Infectious Disease"/>
            <person name="Wu L."/>
            <person name="Ma J."/>
        </authorList>
    </citation>
    <scope>NUCLEOTIDE SEQUENCE [LARGE SCALE GENOMIC DNA]</scope>
    <source>
        <strain evidence="2 3">JCM 6833</strain>
    </source>
</reference>
<evidence type="ECO:0000313" key="3">
    <source>
        <dbReference type="Proteomes" id="UP001501509"/>
    </source>
</evidence>